<dbReference type="HAMAP" id="MF_00197">
    <property type="entry name" value="DAP_epimerase"/>
    <property type="match status" value="1"/>
</dbReference>
<dbReference type="GO" id="GO:0005829">
    <property type="term" value="C:cytosol"/>
    <property type="evidence" value="ECO:0007669"/>
    <property type="project" value="TreeGrafter"/>
</dbReference>
<dbReference type="EMBL" id="AP029612">
    <property type="protein sequence ID" value="BFG69522.1"/>
    <property type="molecule type" value="Genomic_DNA"/>
</dbReference>
<proteinExistence type="inferred from homology"/>
<organism evidence="10">
    <name type="scientific">Sediminibacterium sp. KACHI17</name>
    <dbReference type="NCBI Taxonomy" id="1751071"/>
    <lineage>
        <taxon>Bacteria</taxon>
        <taxon>Pseudomonadati</taxon>
        <taxon>Bacteroidota</taxon>
        <taxon>Chitinophagia</taxon>
        <taxon>Chitinophagales</taxon>
        <taxon>Chitinophagaceae</taxon>
        <taxon>Sediminibacterium</taxon>
    </lineage>
</organism>
<comment type="subunit">
    <text evidence="8">Homodimer.</text>
</comment>
<evidence type="ECO:0000256" key="2">
    <source>
        <dbReference type="ARBA" id="ARBA00010219"/>
    </source>
</evidence>
<comment type="function">
    <text evidence="8">Catalyzes the stereoinversion of LL-2,6-diaminopimelate (L,L-DAP) to meso-diaminopimelate (meso-DAP), a precursor of L-lysine and an essential component of the bacterial peptidoglycan.</text>
</comment>
<evidence type="ECO:0000256" key="5">
    <source>
        <dbReference type="ARBA" id="ARBA00023154"/>
    </source>
</evidence>
<accession>A0AAT9GG08</accession>
<evidence type="ECO:0000256" key="3">
    <source>
        <dbReference type="ARBA" id="ARBA00013080"/>
    </source>
</evidence>
<reference evidence="10" key="1">
    <citation type="submission" date="2024-02" db="EMBL/GenBank/DDBJ databases">
        <title>Sediminibacterium planktonica sp. nov. and Sediminibacterium longus sp. nov., isolated from surface lake and river water.</title>
        <authorList>
            <person name="Watanabe K."/>
            <person name="Takemine S."/>
            <person name="Ishii Y."/>
            <person name="Ogata Y."/>
            <person name="Shindo C."/>
            <person name="Suda W."/>
        </authorList>
    </citation>
    <scope>NUCLEOTIDE SEQUENCE</scope>
    <source>
        <strain evidence="10">KACHI17</strain>
    </source>
</reference>
<evidence type="ECO:0000256" key="1">
    <source>
        <dbReference type="ARBA" id="ARBA00005196"/>
    </source>
</evidence>
<evidence type="ECO:0000313" key="10">
    <source>
        <dbReference type="EMBL" id="BFG69522.1"/>
    </source>
</evidence>
<dbReference type="Pfam" id="PF01678">
    <property type="entry name" value="DAP_epimerase"/>
    <property type="match status" value="2"/>
</dbReference>
<evidence type="ECO:0000256" key="4">
    <source>
        <dbReference type="ARBA" id="ARBA00022605"/>
    </source>
</evidence>
<comment type="caution">
    <text evidence="8">Lacks conserved residue(s) required for the propagation of feature annotation.</text>
</comment>
<gene>
    <name evidence="8 10" type="primary">dapF</name>
    <name evidence="10" type="ORF">KACHI17_04030</name>
</gene>
<feature type="binding site" evidence="8">
    <location>
        <begin position="78"/>
        <end position="79"/>
    </location>
    <ligand>
        <name>substrate</name>
    </ligand>
</feature>
<feature type="binding site" evidence="8">
    <location>
        <begin position="202"/>
        <end position="203"/>
    </location>
    <ligand>
        <name>substrate</name>
    </ligand>
</feature>
<dbReference type="RefSeq" id="WP_353549842.1">
    <property type="nucleotide sequence ID" value="NZ_AP029612.1"/>
</dbReference>
<feature type="binding site" evidence="8">
    <location>
        <position position="68"/>
    </location>
    <ligand>
        <name>substrate</name>
    </ligand>
</feature>
<dbReference type="PANTHER" id="PTHR31689:SF0">
    <property type="entry name" value="DIAMINOPIMELATE EPIMERASE"/>
    <property type="match status" value="1"/>
</dbReference>
<keyword evidence="6 8" id="KW-0413">Isomerase</keyword>
<feature type="site" description="Could be important to modulate the pK values of the two catalytic cysteine residues" evidence="8">
    <location>
        <position position="191"/>
    </location>
</feature>
<protein>
    <recommendedName>
        <fullName evidence="3 8">Diaminopimelate epimerase</fullName>
        <shortName evidence="8">DAP epimerase</shortName>
        <ecNumber evidence="3 8">5.1.1.7</ecNumber>
    </recommendedName>
    <alternativeName>
        <fullName evidence="8">PLP-independent amino acid racemase</fullName>
    </alternativeName>
</protein>
<sequence>MITGMTLTFYKYQGTGNDFVIMDNRNGHIHLSTAQIHHLCDRRFGIGADGLMLLNTLSGYDFEMKYYNADGNESSMCGNGGRCLTKFAYDMGIHKTTYRFLASDGEHEAELDEKNWIRLKMKDVDTITQHNGDAILDTGSPHYIKTVQDIMKLDVFNEGRSIRNSKDFAEKGINVNFVEQESKNIVVRTYERGVEDETFSCGTGVTAAALVFAHNDKGFNRVDIKTKGGKLAVEFDKINDQQFRNIWLCGPADFVFKGEITI</sequence>
<comment type="catalytic activity">
    <reaction evidence="7 8">
        <text>(2S,6S)-2,6-diaminopimelate = meso-2,6-diaminopimelate</text>
        <dbReference type="Rhea" id="RHEA:15393"/>
        <dbReference type="ChEBI" id="CHEBI:57609"/>
        <dbReference type="ChEBI" id="CHEBI:57791"/>
        <dbReference type="EC" id="5.1.1.7"/>
    </reaction>
</comment>
<dbReference type="SUPFAM" id="SSF54506">
    <property type="entry name" value="Diaminopimelate epimerase-like"/>
    <property type="match status" value="2"/>
</dbReference>
<feature type="site" description="Could be important to modulate the pK values of the two catalytic cysteine residues" evidence="8">
    <location>
        <position position="142"/>
    </location>
</feature>
<dbReference type="PROSITE" id="PS01326">
    <property type="entry name" value="DAP_EPIMERASE"/>
    <property type="match status" value="1"/>
</dbReference>
<evidence type="ECO:0000256" key="9">
    <source>
        <dbReference type="PROSITE-ProRule" id="PRU10125"/>
    </source>
</evidence>
<keyword evidence="4 8" id="KW-0028">Amino-acid biosynthesis</keyword>
<dbReference type="Gene3D" id="3.10.310.10">
    <property type="entry name" value="Diaminopimelate Epimerase, Chain A, domain 1"/>
    <property type="match status" value="2"/>
</dbReference>
<dbReference type="InterPro" id="IPR018510">
    <property type="entry name" value="DAP_epimerase_AS"/>
</dbReference>
<feature type="binding site" evidence="8">
    <location>
        <position position="17"/>
    </location>
    <ligand>
        <name>substrate</name>
    </ligand>
</feature>
<feature type="binding site" evidence="8">
    <location>
        <begin position="191"/>
        <end position="192"/>
    </location>
    <ligand>
        <name>substrate</name>
    </ligand>
</feature>
<evidence type="ECO:0000256" key="8">
    <source>
        <dbReference type="HAMAP-Rule" id="MF_00197"/>
    </source>
</evidence>
<dbReference type="PANTHER" id="PTHR31689">
    <property type="entry name" value="DIAMINOPIMELATE EPIMERASE, CHLOROPLASTIC"/>
    <property type="match status" value="1"/>
</dbReference>
<dbReference type="EC" id="5.1.1.7" evidence="3 8"/>
<evidence type="ECO:0000256" key="6">
    <source>
        <dbReference type="ARBA" id="ARBA00023235"/>
    </source>
</evidence>
<comment type="similarity">
    <text evidence="2 8">Belongs to the diaminopimelate epimerase family.</text>
</comment>
<feature type="active site" description="Proton donor" evidence="8">
    <location>
        <position position="77"/>
    </location>
</feature>
<dbReference type="GO" id="GO:0008837">
    <property type="term" value="F:diaminopimelate epimerase activity"/>
    <property type="evidence" value="ECO:0007669"/>
    <property type="project" value="UniProtKB-UniRule"/>
</dbReference>
<feature type="binding site" evidence="8">
    <location>
        <position position="174"/>
    </location>
    <ligand>
        <name>substrate</name>
    </ligand>
</feature>
<dbReference type="NCBIfam" id="TIGR00652">
    <property type="entry name" value="DapF"/>
    <property type="match status" value="1"/>
</dbReference>
<comment type="subcellular location">
    <subcellularLocation>
        <location evidence="8">Cytoplasm</location>
    </subcellularLocation>
</comment>
<keyword evidence="5 8" id="KW-0457">Lysine biosynthesis</keyword>
<dbReference type="AlphaFoldDB" id="A0AAT9GG08"/>
<feature type="active site" evidence="9">
    <location>
        <position position="77"/>
    </location>
</feature>
<comment type="pathway">
    <text evidence="1 8">Amino-acid biosynthesis; L-lysine biosynthesis via DAP pathway; DL-2,6-diaminopimelate from LL-2,6-diaminopimelate: step 1/1.</text>
</comment>
<dbReference type="GO" id="GO:0009089">
    <property type="term" value="P:lysine biosynthetic process via diaminopimelate"/>
    <property type="evidence" value="ECO:0007669"/>
    <property type="project" value="UniProtKB-UniRule"/>
</dbReference>
<feature type="active site" description="Proton acceptor" evidence="8">
    <location>
        <position position="201"/>
    </location>
</feature>
<evidence type="ECO:0000256" key="7">
    <source>
        <dbReference type="ARBA" id="ARBA00051712"/>
    </source>
</evidence>
<name>A0AAT9GG08_9BACT</name>
<dbReference type="InterPro" id="IPR001653">
    <property type="entry name" value="DAP_epimerase_DapF"/>
</dbReference>
<keyword evidence="8" id="KW-0963">Cytoplasm</keyword>